<comment type="subunit">
    <text evidence="3 15">Tetramer of two alpha and two beta subunits.</text>
</comment>
<dbReference type="SUPFAM" id="SSF46955">
    <property type="entry name" value="Putative DNA-binding domain"/>
    <property type="match status" value="1"/>
</dbReference>
<feature type="binding site" evidence="15">
    <location>
        <position position="495"/>
    </location>
    <ligand>
        <name>Mg(2+)</name>
        <dbReference type="ChEBI" id="CHEBI:18420"/>
        <note>shared with alpha subunit</note>
    </ligand>
</feature>
<dbReference type="InterPro" id="IPR020825">
    <property type="entry name" value="Phe-tRNA_synthase-like_B3/B4"/>
</dbReference>
<evidence type="ECO:0000256" key="12">
    <source>
        <dbReference type="ARBA" id="ARBA00022917"/>
    </source>
</evidence>
<dbReference type="SUPFAM" id="SSF55681">
    <property type="entry name" value="Class II aaRS and biotin synthetases"/>
    <property type="match status" value="1"/>
</dbReference>
<evidence type="ECO:0000256" key="3">
    <source>
        <dbReference type="ARBA" id="ARBA00011209"/>
    </source>
</evidence>
<evidence type="ECO:0000256" key="5">
    <source>
        <dbReference type="ARBA" id="ARBA00022555"/>
    </source>
</evidence>
<dbReference type="InterPro" id="IPR012340">
    <property type="entry name" value="NA-bd_OB-fold"/>
</dbReference>
<dbReference type="SUPFAM" id="SSF56037">
    <property type="entry name" value="PheT/TilS domain"/>
    <property type="match status" value="1"/>
</dbReference>
<dbReference type="PROSITE" id="PS51447">
    <property type="entry name" value="FDX_ACB"/>
    <property type="match status" value="1"/>
</dbReference>
<dbReference type="NCBIfam" id="TIGR00472">
    <property type="entry name" value="pheT_bact"/>
    <property type="match status" value="1"/>
</dbReference>
<evidence type="ECO:0000256" key="15">
    <source>
        <dbReference type="HAMAP-Rule" id="MF_00283"/>
    </source>
</evidence>
<evidence type="ECO:0000256" key="10">
    <source>
        <dbReference type="ARBA" id="ARBA00022842"/>
    </source>
</evidence>
<dbReference type="PROSITE" id="PS51483">
    <property type="entry name" value="B5"/>
    <property type="match status" value="1"/>
</dbReference>
<evidence type="ECO:0000256" key="13">
    <source>
        <dbReference type="ARBA" id="ARBA00023146"/>
    </source>
</evidence>
<evidence type="ECO:0000313" key="21">
    <source>
        <dbReference type="Proteomes" id="UP000680365"/>
    </source>
</evidence>
<dbReference type="Gene3D" id="3.30.930.10">
    <property type="entry name" value="Bira Bifunctional Protein, Domain 2"/>
    <property type="match status" value="1"/>
</dbReference>
<reference evidence="20 21" key="1">
    <citation type="journal article" date="2021" name="Nat. Commun.">
        <title>Reductive evolution and unique predatory mode in the CPR bacterium Vampirococcus lugosii.</title>
        <authorList>
            <person name="Moreira D."/>
            <person name="Zivanovic Y."/>
            <person name="Lopez-Archilla A.I."/>
            <person name="Iniesto M."/>
            <person name="Lopez-Garcia P."/>
        </authorList>
    </citation>
    <scope>NUCLEOTIDE SEQUENCE [LARGE SCALE GENOMIC DNA]</scope>
    <source>
        <strain evidence="20">Chiprana</strain>
    </source>
</reference>
<keyword evidence="8 15" id="KW-0547">Nucleotide-binding</keyword>
<evidence type="ECO:0000256" key="7">
    <source>
        <dbReference type="ARBA" id="ARBA00022723"/>
    </source>
</evidence>
<dbReference type="GO" id="GO:0004826">
    <property type="term" value="F:phenylalanine-tRNA ligase activity"/>
    <property type="evidence" value="ECO:0007669"/>
    <property type="project" value="UniProtKB-EC"/>
</dbReference>
<comment type="cofactor">
    <cofactor evidence="15">
        <name>Mg(2+)</name>
        <dbReference type="ChEBI" id="CHEBI:18420"/>
    </cofactor>
    <text evidence="15">Binds 2 magnesium ions per tetramer.</text>
</comment>
<dbReference type="RefSeq" id="WP_213349875.1">
    <property type="nucleotide sequence ID" value="NZ_JAEDAM010000097.1"/>
</dbReference>
<feature type="binding site" evidence="15">
    <location>
        <position position="494"/>
    </location>
    <ligand>
        <name>Mg(2+)</name>
        <dbReference type="ChEBI" id="CHEBI:18420"/>
        <note>shared with alpha subunit</note>
    </ligand>
</feature>
<sequence>MLYSGDILKRLINIDDNVENIQKELTLKSCEVEDFTIRQIPKDIVIGKANKVEKHPDADKLVVCQVDCGDKGQYQIITGGENMVGNRYIAVALPGSYLPEIDLKISDRTMRGLQSSGMICSKGELGIKLDLDKHDIWLLDQDFDEYLSDDDLGKSLTDKFAFLDNLVIDVDNKNLTNRADMTGHFGLSIDLFGIYSDTGKIKYNTISQILKNWKNTNIFDVLGMSNKSKIRINSQSQNLRSYIALELNNINVAETDFLLGMYLSDLGQGLVNNWVDFSNYFMNYSGNPVHFFDADKIYGEIIVRQAKEGEKFIDLFENEHILKNTDLVIADDEKILALAGIIGSINSGITKKTKNILVEIANFDPVCVRKTGTRLGLRTDAELRFEKNINPLFTLYTLLLFLDELKYFQKSLGNYEIGGIDFYFNEEYKFLYNKFVQIDFDKIQYFLFGEEKEGFTQNAKNILKNIGFEIYEDKVKVPLRRSPRDINIKEDLYEEVARIYSYENIEEKKLYWNIQDNSLIKEIDLQRKIEDSLINMNFVNVETYPWLDEGILKLMDVDFKKLVQMKNPLISDSSYLRDNLIYSMLGVVQKNFRVYDQIKIFDIGDVWNLGDGIRPNEISKLNFLYYTKNKESWKDDAFLYIKGVFHNLIKDLNLKGKLEFKLADNKISHPKKQAKILLNGNDIAYIASIHPIYFDYFKFPENCEISYVEMNLDTVLNIINNQKSNFGGVDYLSVNDNIFKKDLCFLLDIQESFLGIKNAILNTKGVIDIEIFDIYKGENIPENKKSISITLTIDARDLNSEQVNKVLRKAIENAEKFGAELRK</sequence>
<dbReference type="Pfam" id="PF17759">
    <property type="entry name" value="tRNA_synthFbeta"/>
    <property type="match status" value="1"/>
</dbReference>
<dbReference type="HAMAP" id="MF_00283">
    <property type="entry name" value="Phe_tRNA_synth_beta1"/>
    <property type="match status" value="1"/>
</dbReference>
<dbReference type="Gene3D" id="3.50.40.10">
    <property type="entry name" value="Phenylalanyl-trna Synthetase, Chain B, domain 3"/>
    <property type="match status" value="1"/>
</dbReference>
<dbReference type="Gene3D" id="3.30.70.380">
    <property type="entry name" value="Ferrodoxin-fold anticodon-binding domain"/>
    <property type="match status" value="1"/>
</dbReference>
<keyword evidence="7 15" id="KW-0479">Metal-binding</keyword>
<dbReference type="Pfam" id="PF01588">
    <property type="entry name" value="tRNA_bind"/>
    <property type="match status" value="1"/>
</dbReference>
<keyword evidence="10 15" id="KW-0460">Magnesium</keyword>
<dbReference type="InterPro" id="IPR009061">
    <property type="entry name" value="DNA-bd_dom_put_sf"/>
</dbReference>
<evidence type="ECO:0000259" key="19">
    <source>
        <dbReference type="PROSITE" id="PS51483"/>
    </source>
</evidence>
<keyword evidence="5 16" id="KW-0820">tRNA-binding</keyword>
<keyword evidence="12 15" id="KW-0648">Protein biosynthesis</keyword>
<dbReference type="InterPro" id="IPR005121">
    <property type="entry name" value="Fdx_antiC-bd"/>
</dbReference>
<dbReference type="InterPro" id="IPR041616">
    <property type="entry name" value="PheRS_beta_core"/>
</dbReference>
<dbReference type="SUPFAM" id="SSF50249">
    <property type="entry name" value="Nucleic acid-binding proteins"/>
    <property type="match status" value="1"/>
</dbReference>
<keyword evidence="11 16" id="KW-0694">RNA-binding</keyword>
<dbReference type="SMART" id="SM00873">
    <property type="entry name" value="B3_4"/>
    <property type="match status" value="1"/>
</dbReference>
<feature type="domain" description="B5" evidence="19">
    <location>
        <begin position="431"/>
        <end position="507"/>
    </location>
</feature>
<dbReference type="InterPro" id="IPR033714">
    <property type="entry name" value="tRNA_bind_bactPheRS"/>
</dbReference>
<comment type="subcellular location">
    <subcellularLocation>
        <location evidence="1 15">Cytoplasm</location>
    </subcellularLocation>
</comment>
<keyword evidence="21" id="KW-1185">Reference proteome</keyword>
<gene>
    <name evidence="15" type="primary">pheT</name>
    <name evidence="20" type="ORF">VAMP_6856n248</name>
</gene>
<evidence type="ECO:0000256" key="9">
    <source>
        <dbReference type="ARBA" id="ARBA00022840"/>
    </source>
</evidence>
<comment type="similarity">
    <text evidence="2 15">Belongs to the phenylalanyl-tRNA synthetase beta subunit family. Type 1 subfamily.</text>
</comment>
<evidence type="ECO:0000256" key="1">
    <source>
        <dbReference type="ARBA" id="ARBA00004496"/>
    </source>
</evidence>
<dbReference type="Proteomes" id="UP000680365">
    <property type="component" value="Unassembled WGS sequence"/>
</dbReference>
<keyword evidence="13 15" id="KW-0030">Aminoacyl-tRNA synthetase</keyword>
<evidence type="ECO:0000256" key="4">
    <source>
        <dbReference type="ARBA" id="ARBA00022490"/>
    </source>
</evidence>
<keyword evidence="9 15" id="KW-0067">ATP-binding</keyword>
<feature type="domain" description="TRNA-binding" evidence="17">
    <location>
        <begin position="38"/>
        <end position="157"/>
    </location>
</feature>
<dbReference type="InterPro" id="IPR036690">
    <property type="entry name" value="Fdx_antiC-bd_sf"/>
</dbReference>
<dbReference type="Pfam" id="PF03147">
    <property type="entry name" value="FDX-ACB"/>
    <property type="match status" value="1"/>
</dbReference>
<dbReference type="Pfam" id="PF03483">
    <property type="entry name" value="B3_4"/>
    <property type="match status" value="1"/>
</dbReference>
<dbReference type="InterPro" id="IPR005147">
    <property type="entry name" value="tRNA_synthase_B5-dom"/>
</dbReference>
<name>A0ABS5QMM0_9BACT</name>
<evidence type="ECO:0000259" key="18">
    <source>
        <dbReference type="PROSITE" id="PS51447"/>
    </source>
</evidence>
<dbReference type="Gene3D" id="2.40.50.140">
    <property type="entry name" value="Nucleic acid-binding proteins"/>
    <property type="match status" value="1"/>
</dbReference>
<evidence type="ECO:0000256" key="8">
    <source>
        <dbReference type="ARBA" id="ARBA00022741"/>
    </source>
</evidence>
<dbReference type="SUPFAM" id="SSF54991">
    <property type="entry name" value="Anticodon-binding domain of PheRS"/>
    <property type="match status" value="1"/>
</dbReference>
<dbReference type="CDD" id="cd02796">
    <property type="entry name" value="tRNA_bind_bactPheRS"/>
    <property type="match status" value="1"/>
</dbReference>
<keyword evidence="4 15" id="KW-0963">Cytoplasm</keyword>
<dbReference type="PROSITE" id="PS50886">
    <property type="entry name" value="TRBD"/>
    <property type="match status" value="1"/>
</dbReference>
<evidence type="ECO:0000256" key="14">
    <source>
        <dbReference type="ARBA" id="ARBA00049255"/>
    </source>
</evidence>
<comment type="catalytic activity">
    <reaction evidence="14 15">
        <text>tRNA(Phe) + L-phenylalanine + ATP = L-phenylalanyl-tRNA(Phe) + AMP + diphosphate + H(+)</text>
        <dbReference type="Rhea" id="RHEA:19413"/>
        <dbReference type="Rhea" id="RHEA-COMP:9668"/>
        <dbReference type="Rhea" id="RHEA-COMP:9699"/>
        <dbReference type="ChEBI" id="CHEBI:15378"/>
        <dbReference type="ChEBI" id="CHEBI:30616"/>
        <dbReference type="ChEBI" id="CHEBI:33019"/>
        <dbReference type="ChEBI" id="CHEBI:58095"/>
        <dbReference type="ChEBI" id="CHEBI:78442"/>
        <dbReference type="ChEBI" id="CHEBI:78531"/>
        <dbReference type="ChEBI" id="CHEBI:456215"/>
        <dbReference type="EC" id="6.1.1.20"/>
    </reaction>
</comment>
<proteinExistence type="inferred from homology"/>
<dbReference type="InterPro" id="IPR004532">
    <property type="entry name" value="Phe-tRNA-ligase_IIc_bsu_bact"/>
</dbReference>
<dbReference type="PANTHER" id="PTHR10947">
    <property type="entry name" value="PHENYLALANYL-TRNA SYNTHETASE BETA CHAIN AND LEUCINE-RICH REPEAT-CONTAINING PROTEIN 47"/>
    <property type="match status" value="1"/>
</dbReference>
<dbReference type="EC" id="6.1.1.20" evidence="15"/>
<dbReference type="Pfam" id="PF03484">
    <property type="entry name" value="B5"/>
    <property type="match status" value="1"/>
</dbReference>
<evidence type="ECO:0000256" key="16">
    <source>
        <dbReference type="PROSITE-ProRule" id="PRU00209"/>
    </source>
</evidence>
<dbReference type="InterPro" id="IPR045864">
    <property type="entry name" value="aa-tRNA-synth_II/BPL/LPL"/>
</dbReference>
<protein>
    <recommendedName>
        <fullName evidence="15">Phenylalanine--tRNA ligase beta subunit</fullName>
        <ecNumber evidence="15">6.1.1.20</ecNumber>
    </recommendedName>
    <alternativeName>
        <fullName evidence="15">Phenylalanyl-tRNA synthetase beta subunit</fullName>
        <shortName evidence="15">PheRS</shortName>
    </alternativeName>
</protein>
<comment type="caution">
    <text evidence="20">The sequence shown here is derived from an EMBL/GenBank/DDBJ whole genome shotgun (WGS) entry which is preliminary data.</text>
</comment>
<dbReference type="InterPro" id="IPR045060">
    <property type="entry name" value="Phe-tRNA-ligase_IIc_bsu"/>
</dbReference>
<dbReference type="InterPro" id="IPR002547">
    <property type="entry name" value="tRNA-bd_dom"/>
</dbReference>
<keyword evidence="6 15" id="KW-0436">Ligase</keyword>
<feature type="binding site" evidence="15">
    <location>
        <position position="491"/>
    </location>
    <ligand>
        <name>Mg(2+)</name>
        <dbReference type="ChEBI" id="CHEBI:18420"/>
        <note>shared with alpha subunit</note>
    </ligand>
</feature>
<evidence type="ECO:0000313" key="20">
    <source>
        <dbReference type="EMBL" id="MBS8122447.1"/>
    </source>
</evidence>
<evidence type="ECO:0000259" key="17">
    <source>
        <dbReference type="PROSITE" id="PS50886"/>
    </source>
</evidence>
<evidence type="ECO:0000256" key="2">
    <source>
        <dbReference type="ARBA" id="ARBA00008653"/>
    </source>
</evidence>
<dbReference type="SMART" id="SM00896">
    <property type="entry name" value="FDX-ACB"/>
    <property type="match status" value="1"/>
</dbReference>
<evidence type="ECO:0000256" key="11">
    <source>
        <dbReference type="ARBA" id="ARBA00022884"/>
    </source>
</evidence>
<dbReference type="Gene3D" id="3.30.56.10">
    <property type="match status" value="2"/>
</dbReference>
<feature type="domain" description="FDX-ACB" evidence="18">
    <location>
        <begin position="734"/>
        <end position="822"/>
    </location>
</feature>
<feature type="binding site" evidence="15">
    <location>
        <position position="485"/>
    </location>
    <ligand>
        <name>Mg(2+)</name>
        <dbReference type="ChEBI" id="CHEBI:18420"/>
        <note>shared with alpha subunit</note>
    </ligand>
</feature>
<dbReference type="EMBL" id="JAEDAM010000097">
    <property type="protein sequence ID" value="MBS8122447.1"/>
    <property type="molecule type" value="Genomic_DNA"/>
</dbReference>
<dbReference type="InterPro" id="IPR005146">
    <property type="entry name" value="B3/B4_tRNA-bd"/>
</dbReference>
<dbReference type="SMART" id="SM00874">
    <property type="entry name" value="B5"/>
    <property type="match status" value="1"/>
</dbReference>
<dbReference type="PANTHER" id="PTHR10947:SF0">
    <property type="entry name" value="PHENYLALANINE--TRNA LIGASE BETA SUBUNIT"/>
    <property type="match status" value="1"/>
</dbReference>
<accession>A0ABS5QMM0</accession>
<evidence type="ECO:0000256" key="6">
    <source>
        <dbReference type="ARBA" id="ARBA00022598"/>
    </source>
</evidence>
<organism evidence="20 21">
    <name type="scientific">Candidatus Vampirococcus lugosii</name>
    <dbReference type="NCBI Taxonomy" id="2789015"/>
    <lineage>
        <taxon>Bacteria</taxon>
        <taxon>Candidatus Absconditibacteriota</taxon>
        <taxon>Vampirococcus</taxon>
    </lineage>
</organism>